<evidence type="ECO:0000313" key="3">
    <source>
        <dbReference type="EMBL" id="KKL21068.1"/>
    </source>
</evidence>
<accession>A0A0F9EAI7</accession>
<organism evidence="3">
    <name type="scientific">marine sediment metagenome</name>
    <dbReference type="NCBI Taxonomy" id="412755"/>
    <lineage>
        <taxon>unclassified sequences</taxon>
        <taxon>metagenomes</taxon>
        <taxon>ecological metagenomes</taxon>
    </lineage>
</organism>
<keyword evidence="1" id="KW-1133">Transmembrane helix</keyword>
<comment type="caution">
    <text evidence="3">The sequence shown here is derived from an EMBL/GenBank/DDBJ whole genome shotgun (WGS) entry which is preliminary data.</text>
</comment>
<protein>
    <recommendedName>
        <fullName evidence="2">DUF7847 domain-containing protein</fullName>
    </recommendedName>
</protein>
<evidence type="ECO:0000256" key="1">
    <source>
        <dbReference type="SAM" id="Phobius"/>
    </source>
</evidence>
<dbReference type="Pfam" id="PF25231">
    <property type="entry name" value="DUF7847"/>
    <property type="match status" value="1"/>
</dbReference>
<reference evidence="3" key="1">
    <citation type="journal article" date="2015" name="Nature">
        <title>Complex archaea that bridge the gap between prokaryotes and eukaryotes.</title>
        <authorList>
            <person name="Spang A."/>
            <person name="Saw J.H."/>
            <person name="Jorgensen S.L."/>
            <person name="Zaremba-Niedzwiedzka K."/>
            <person name="Martijn J."/>
            <person name="Lind A.E."/>
            <person name="van Eijk R."/>
            <person name="Schleper C."/>
            <person name="Guy L."/>
            <person name="Ettema T.J."/>
        </authorList>
    </citation>
    <scope>NUCLEOTIDE SEQUENCE</scope>
</reference>
<keyword evidence="1" id="KW-0472">Membrane</keyword>
<proteinExistence type="predicted"/>
<feature type="non-terminal residue" evidence="3">
    <location>
        <position position="1"/>
    </location>
</feature>
<feature type="transmembrane region" description="Helical" evidence="1">
    <location>
        <begin position="89"/>
        <end position="108"/>
    </location>
</feature>
<feature type="domain" description="DUF7847" evidence="2">
    <location>
        <begin position="20"/>
        <end position="95"/>
    </location>
</feature>
<sequence length="124" mass="13292">LAFSIIGTPWAIHRAIAWGFVGQAVMLDDSDAKESLSASAEAARGNWWRTFAILAAITIVVVLPGPIIAMALLLFASPPVTDMVYTVNAALYSLMLLPFAFTASTLLYSDLKARKNPDAPPRDA</sequence>
<feature type="transmembrane region" description="Helical" evidence="1">
    <location>
        <begin position="51"/>
        <end position="77"/>
    </location>
</feature>
<dbReference type="EMBL" id="LAZR01037866">
    <property type="protein sequence ID" value="KKL21068.1"/>
    <property type="molecule type" value="Genomic_DNA"/>
</dbReference>
<gene>
    <name evidence="3" type="ORF">LCGC14_2449170</name>
</gene>
<dbReference type="AlphaFoldDB" id="A0A0F9EAI7"/>
<name>A0A0F9EAI7_9ZZZZ</name>
<dbReference type="InterPro" id="IPR057169">
    <property type="entry name" value="DUF7847"/>
</dbReference>
<evidence type="ECO:0000259" key="2">
    <source>
        <dbReference type="Pfam" id="PF25231"/>
    </source>
</evidence>
<keyword evidence="1" id="KW-0812">Transmembrane</keyword>